<dbReference type="EC" id="3.4.11.-" evidence="11"/>
<dbReference type="GO" id="GO:0006508">
    <property type="term" value="P:proteolysis"/>
    <property type="evidence" value="ECO:0007669"/>
    <property type="project" value="UniProtKB-KW"/>
</dbReference>
<dbReference type="PRINTS" id="PR00756">
    <property type="entry name" value="ALADIPTASE"/>
</dbReference>
<dbReference type="InterPro" id="IPR045357">
    <property type="entry name" value="Aminopeptidase_N-like_N"/>
</dbReference>
<dbReference type="InterPro" id="IPR042097">
    <property type="entry name" value="Aminopeptidase_N-like_N_sf"/>
</dbReference>
<evidence type="ECO:0000256" key="7">
    <source>
        <dbReference type="ARBA" id="ARBA00023049"/>
    </source>
</evidence>
<reference evidence="15 16" key="1">
    <citation type="submission" date="2019-10" db="EMBL/GenBank/DDBJ databases">
        <title>Assembly and Annotation for the nematode Trichostrongylus colubriformis.</title>
        <authorList>
            <person name="Martin J."/>
        </authorList>
    </citation>
    <scope>NUCLEOTIDE SEQUENCE [LARGE SCALE GENOMIC DNA]</scope>
    <source>
        <strain evidence="15">G859</strain>
        <tissue evidence="15">Whole worm</tissue>
    </source>
</reference>
<dbReference type="FunFam" id="1.10.390.10:FF:000006">
    <property type="entry name" value="Puromycin-sensitive aminopeptidase"/>
    <property type="match status" value="1"/>
</dbReference>
<name>A0AAN8ILL0_TRICO</name>
<dbReference type="FunFam" id="2.60.40.1730:FF:000013">
    <property type="entry name" value="Aminopeptidase"/>
    <property type="match status" value="1"/>
</dbReference>
<keyword evidence="11" id="KW-1133">Transmembrane helix</keyword>
<feature type="domain" description="Peptidase M1 membrane alanine aminopeptidase" evidence="12">
    <location>
        <begin position="319"/>
        <end position="524"/>
    </location>
</feature>
<comment type="cofactor">
    <cofactor evidence="9 11">
        <name>Zn(2+)</name>
        <dbReference type="ChEBI" id="CHEBI:29105"/>
    </cofactor>
    <text evidence="9 11">Binds 1 zinc ion per subunit.</text>
</comment>
<evidence type="ECO:0000313" key="15">
    <source>
        <dbReference type="EMBL" id="KAK5978046.1"/>
    </source>
</evidence>
<dbReference type="Gene3D" id="2.60.40.1730">
    <property type="entry name" value="tricorn interacting facor f3 domain"/>
    <property type="match status" value="1"/>
</dbReference>
<keyword evidence="7 11" id="KW-0482">Metalloprotease</keyword>
<dbReference type="InterPro" id="IPR027268">
    <property type="entry name" value="Peptidase_M4/M1_CTD_sf"/>
</dbReference>
<dbReference type="PANTHER" id="PTHR11533">
    <property type="entry name" value="PROTEASE M1 ZINC METALLOPROTEASE"/>
    <property type="match status" value="1"/>
</dbReference>
<evidence type="ECO:0000259" key="14">
    <source>
        <dbReference type="Pfam" id="PF17900"/>
    </source>
</evidence>
<dbReference type="EMBL" id="WIXE01009879">
    <property type="protein sequence ID" value="KAK5978046.1"/>
    <property type="molecule type" value="Genomic_DNA"/>
</dbReference>
<dbReference type="GO" id="GO:0070006">
    <property type="term" value="F:metalloaminopeptidase activity"/>
    <property type="evidence" value="ECO:0007669"/>
    <property type="project" value="TreeGrafter"/>
</dbReference>
<organism evidence="15 16">
    <name type="scientific">Trichostrongylus colubriformis</name>
    <name type="common">Black scour worm</name>
    <dbReference type="NCBI Taxonomy" id="6319"/>
    <lineage>
        <taxon>Eukaryota</taxon>
        <taxon>Metazoa</taxon>
        <taxon>Ecdysozoa</taxon>
        <taxon>Nematoda</taxon>
        <taxon>Chromadorea</taxon>
        <taxon>Rhabditida</taxon>
        <taxon>Rhabditina</taxon>
        <taxon>Rhabditomorpha</taxon>
        <taxon>Strongyloidea</taxon>
        <taxon>Trichostrongylidae</taxon>
        <taxon>Trichostrongylus</taxon>
    </lineage>
</organism>
<feature type="domain" description="Aminopeptidase N-like N-terminal" evidence="14">
    <location>
        <begin position="83"/>
        <end position="276"/>
    </location>
</feature>
<feature type="domain" description="ERAP1-like C-terminal" evidence="13">
    <location>
        <begin position="607"/>
        <end position="868"/>
    </location>
</feature>
<evidence type="ECO:0000259" key="13">
    <source>
        <dbReference type="Pfam" id="PF11838"/>
    </source>
</evidence>
<accession>A0AAN8ILL0</accession>
<dbReference type="SUPFAM" id="SSF55486">
    <property type="entry name" value="Metalloproteases ('zincins'), catalytic domain"/>
    <property type="match status" value="1"/>
</dbReference>
<feature type="site" description="Transition state stabilizer" evidence="10">
    <location>
        <position position="456"/>
    </location>
</feature>
<dbReference type="PANTHER" id="PTHR11533:SF301">
    <property type="entry name" value="AMINOPEPTIDASE"/>
    <property type="match status" value="1"/>
</dbReference>
<dbReference type="GO" id="GO:0008270">
    <property type="term" value="F:zinc ion binding"/>
    <property type="evidence" value="ECO:0007669"/>
    <property type="project" value="UniProtKB-UniRule"/>
</dbReference>
<feature type="active site" description="Proton acceptor" evidence="8">
    <location>
        <position position="377"/>
    </location>
</feature>
<keyword evidence="2 11" id="KW-0031">Aminopeptidase</keyword>
<dbReference type="AlphaFoldDB" id="A0AAN8ILL0"/>
<evidence type="ECO:0000256" key="4">
    <source>
        <dbReference type="ARBA" id="ARBA00022723"/>
    </source>
</evidence>
<proteinExistence type="inferred from homology"/>
<dbReference type="Gene3D" id="1.25.50.20">
    <property type="match status" value="1"/>
</dbReference>
<keyword evidence="3 11" id="KW-0645">Protease</keyword>
<dbReference type="Pfam" id="PF01433">
    <property type="entry name" value="Peptidase_M1"/>
    <property type="match status" value="1"/>
</dbReference>
<dbReference type="Gene3D" id="2.60.40.1910">
    <property type="match status" value="1"/>
</dbReference>
<dbReference type="GO" id="GO:0016020">
    <property type="term" value="C:membrane"/>
    <property type="evidence" value="ECO:0007669"/>
    <property type="project" value="TreeGrafter"/>
</dbReference>
<comment type="caution">
    <text evidence="15">The sequence shown here is derived from an EMBL/GenBank/DDBJ whole genome shotgun (WGS) entry which is preliminary data.</text>
</comment>
<dbReference type="GO" id="GO:0042277">
    <property type="term" value="F:peptide binding"/>
    <property type="evidence" value="ECO:0007669"/>
    <property type="project" value="TreeGrafter"/>
</dbReference>
<evidence type="ECO:0000256" key="3">
    <source>
        <dbReference type="ARBA" id="ARBA00022670"/>
    </source>
</evidence>
<gene>
    <name evidence="15" type="ORF">GCK32_002671</name>
</gene>
<evidence type="ECO:0000256" key="5">
    <source>
        <dbReference type="ARBA" id="ARBA00022801"/>
    </source>
</evidence>
<protein>
    <recommendedName>
        <fullName evidence="11">Aminopeptidase</fullName>
        <ecNumber evidence="11">3.4.11.-</ecNumber>
    </recommendedName>
</protein>
<dbReference type="InterPro" id="IPR050344">
    <property type="entry name" value="Peptidase_M1_aminopeptidases"/>
</dbReference>
<dbReference type="InterPro" id="IPR001930">
    <property type="entry name" value="Peptidase_M1"/>
</dbReference>
<keyword evidence="11" id="KW-0812">Transmembrane</keyword>
<dbReference type="CDD" id="cd09601">
    <property type="entry name" value="M1_APN-Q_like"/>
    <property type="match status" value="1"/>
</dbReference>
<dbReference type="InterPro" id="IPR024571">
    <property type="entry name" value="ERAP1-like_C_dom"/>
</dbReference>
<evidence type="ECO:0000256" key="6">
    <source>
        <dbReference type="ARBA" id="ARBA00022833"/>
    </source>
</evidence>
<keyword evidence="6 9" id="KW-0862">Zinc</keyword>
<keyword evidence="4 9" id="KW-0479">Metal-binding</keyword>
<evidence type="ECO:0000259" key="12">
    <source>
        <dbReference type="Pfam" id="PF01433"/>
    </source>
</evidence>
<dbReference type="GO" id="GO:0005615">
    <property type="term" value="C:extracellular space"/>
    <property type="evidence" value="ECO:0007669"/>
    <property type="project" value="TreeGrafter"/>
</dbReference>
<dbReference type="InterPro" id="IPR014782">
    <property type="entry name" value="Peptidase_M1_dom"/>
</dbReference>
<evidence type="ECO:0000256" key="2">
    <source>
        <dbReference type="ARBA" id="ARBA00022438"/>
    </source>
</evidence>
<dbReference type="SUPFAM" id="SSF63737">
    <property type="entry name" value="Leukotriene A4 hydrolase N-terminal domain"/>
    <property type="match status" value="1"/>
</dbReference>
<keyword evidence="5 11" id="KW-0378">Hydrolase</keyword>
<feature type="transmembrane region" description="Helical" evidence="11">
    <location>
        <begin position="28"/>
        <end position="56"/>
    </location>
</feature>
<dbReference type="Pfam" id="PF11838">
    <property type="entry name" value="ERAP1_C"/>
    <property type="match status" value="1"/>
</dbReference>
<dbReference type="Gene3D" id="1.10.390.10">
    <property type="entry name" value="Neutral Protease Domain 2"/>
    <property type="match status" value="1"/>
</dbReference>
<dbReference type="GO" id="GO:0005737">
    <property type="term" value="C:cytoplasm"/>
    <property type="evidence" value="ECO:0007669"/>
    <property type="project" value="TreeGrafter"/>
</dbReference>
<feature type="binding site" evidence="9">
    <location>
        <position position="376"/>
    </location>
    <ligand>
        <name>Zn(2+)</name>
        <dbReference type="ChEBI" id="CHEBI:29105"/>
        <note>catalytic</note>
    </ligand>
</feature>
<evidence type="ECO:0000256" key="10">
    <source>
        <dbReference type="PIRSR" id="PIRSR634016-4"/>
    </source>
</evidence>
<dbReference type="Pfam" id="PF17900">
    <property type="entry name" value="Peptidase_M1_N"/>
    <property type="match status" value="1"/>
</dbReference>
<dbReference type="InterPro" id="IPR034016">
    <property type="entry name" value="M1_APN-typ"/>
</dbReference>
<evidence type="ECO:0000256" key="9">
    <source>
        <dbReference type="PIRSR" id="PIRSR634016-3"/>
    </source>
</evidence>
<sequence length="869" mass="99310">MSSSDEDLSHISIEFGEQDSKEAQKRKVAFRLGFCAVVLVAISFVVLIVATSIGWVKTFSFFENLFGTSIPDHILRLPDYVRPLTYNLKMKVYLPSYPDVPPEKEMTFDGEVDILVEVLAPTNLIILHMLDIAIKNVHVSMNGEDIFVKHKSIERMEVGVFLLSSTIPADQHIRVKVIYTGVIQNDRLGGLYKTSYKDIDGSLKIAAVTHFEPSHARRMVPCFDEPAFKAKWTVTIIHPERTTAISNAKEIDTIRETNLPWRTTSFEETPKMSTYILAIAVSEFKFVEGHTKADVRVRVWSRPAALNRTSKDLPTGIWFLDFYNSHFGIKYPLPKLDMVAVPDFSAGAMENWGLNTYIESVLWSDSQFSGTVTVAHELAHQWFGNLVTCMWWNDIWLNEGFATYMSFEAMKPLTKLFLTDVIENALEADSVATSHPLSFKIDRPVEVVEGFDTVTYFKGACLLGMIAALMGEENFNKGIKRYLMKFSYGNARSQDLFDVLDTVTTQLEGPDGNNLSVKRFANQWTMQMGFPLVTVEAVNSSLFKITQSRYKKNPNAVEVEKYRNPEYGFKWEVPIWYQLDDEPVKLAWLRRDSPLHIFANTERSTLVVNAERRGFYRQNYDEKGWRKITQQLISNHKIYSKDTKEAIIYDAFAAAAINRLNYTTVLRLLEHLERKKEYFWLQAASAGLRHIRRHIYTEKGLVSFQRYVRKLLGTHPLEASSFWMKPTGENCKAEDAEECSAKYVKIFEEGVLSKCESGTRASSCVELPIPERSAAYCYGIKELGNQAYDTVMELLRMETVPDERERLISALGCHKDISVLRSTLELATNREQFRLQEISGVFEAVASYSVSSGLVFNFLLENWNKIYGR</sequence>
<dbReference type="Proteomes" id="UP001331761">
    <property type="component" value="Unassembled WGS sequence"/>
</dbReference>
<evidence type="ECO:0000256" key="8">
    <source>
        <dbReference type="PIRSR" id="PIRSR634016-1"/>
    </source>
</evidence>
<evidence type="ECO:0000256" key="1">
    <source>
        <dbReference type="ARBA" id="ARBA00010136"/>
    </source>
</evidence>
<feature type="binding site" evidence="9">
    <location>
        <position position="399"/>
    </location>
    <ligand>
        <name>Zn(2+)</name>
        <dbReference type="ChEBI" id="CHEBI:29105"/>
        <note>catalytic</note>
    </ligand>
</feature>
<feature type="binding site" evidence="9">
    <location>
        <position position="380"/>
    </location>
    <ligand>
        <name>Zn(2+)</name>
        <dbReference type="ChEBI" id="CHEBI:29105"/>
        <note>catalytic</note>
    </ligand>
</feature>
<comment type="similarity">
    <text evidence="1 11">Belongs to the peptidase M1 family.</text>
</comment>
<keyword evidence="16" id="KW-1185">Reference proteome</keyword>
<evidence type="ECO:0000256" key="11">
    <source>
        <dbReference type="RuleBase" id="RU364040"/>
    </source>
</evidence>
<dbReference type="GO" id="GO:0043171">
    <property type="term" value="P:peptide catabolic process"/>
    <property type="evidence" value="ECO:0007669"/>
    <property type="project" value="TreeGrafter"/>
</dbReference>
<keyword evidence="11" id="KW-0472">Membrane</keyword>
<evidence type="ECO:0000313" key="16">
    <source>
        <dbReference type="Proteomes" id="UP001331761"/>
    </source>
</evidence>